<accession>A0ACC1MMZ9</accession>
<protein>
    <submittedName>
        <fullName evidence="1">Uncharacterized protein</fullName>
    </submittedName>
</protein>
<proteinExistence type="predicted"/>
<comment type="caution">
    <text evidence="1">The sequence shown here is derived from an EMBL/GenBank/DDBJ whole genome shotgun (WGS) entry which is preliminary data.</text>
</comment>
<dbReference type="Proteomes" id="UP001143910">
    <property type="component" value="Unassembled WGS sequence"/>
</dbReference>
<evidence type="ECO:0000313" key="1">
    <source>
        <dbReference type="EMBL" id="KAJ2967716.1"/>
    </source>
</evidence>
<name>A0ACC1MMZ9_9HYPO</name>
<organism evidence="1 2">
    <name type="scientific">Zarea fungicola</name>
    <dbReference type="NCBI Taxonomy" id="93591"/>
    <lineage>
        <taxon>Eukaryota</taxon>
        <taxon>Fungi</taxon>
        <taxon>Dikarya</taxon>
        <taxon>Ascomycota</taxon>
        <taxon>Pezizomycotina</taxon>
        <taxon>Sordariomycetes</taxon>
        <taxon>Hypocreomycetidae</taxon>
        <taxon>Hypocreales</taxon>
        <taxon>Cordycipitaceae</taxon>
        <taxon>Zarea</taxon>
    </lineage>
</organism>
<dbReference type="EMBL" id="JANJQO010002210">
    <property type="protein sequence ID" value="KAJ2967716.1"/>
    <property type="molecule type" value="Genomic_DNA"/>
</dbReference>
<sequence length="96" mass="10801">MVSSPVGFDHRENGDHHNVDVKPDGPYSSDAERNRDDEAHTEENEFLDAEEDMVESEPPKQVVLPKGPPPKLPPRQATAPKPIETEFEDLDLDDKK</sequence>
<evidence type="ECO:0000313" key="2">
    <source>
        <dbReference type="Proteomes" id="UP001143910"/>
    </source>
</evidence>
<keyword evidence="2" id="KW-1185">Reference proteome</keyword>
<gene>
    <name evidence="1" type="ORF">NQ176_g9529</name>
</gene>
<reference evidence="1" key="1">
    <citation type="submission" date="2022-08" db="EMBL/GenBank/DDBJ databases">
        <title>Genome Sequence of Lecanicillium fungicola.</title>
        <authorList>
            <person name="Buettner E."/>
        </authorList>
    </citation>
    <scope>NUCLEOTIDE SEQUENCE</scope>
    <source>
        <strain evidence="1">Babe33</strain>
    </source>
</reference>